<feature type="transmembrane region" description="Helical" evidence="1">
    <location>
        <begin position="134"/>
        <end position="156"/>
    </location>
</feature>
<protein>
    <recommendedName>
        <fullName evidence="4">PAP2 superfamily protein</fullName>
    </recommendedName>
</protein>
<accession>A0A9W6W9E5</accession>
<dbReference type="EMBL" id="BSTX01000002">
    <property type="protein sequence ID" value="GLZ78529.1"/>
    <property type="molecule type" value="Genomic_DNA"/>
</dbReference>
<feature type="transmembrane region" description="Helical" evidence="1">
    <location>
        <begin position="106"/>
        <end position="127"/>
    </location>
</feature>
<keyword evidence="1" id="KW-0812">Transmembrane</keyword>
<feature type="transmembrane region" description="Helical" evidence="1">
    <location>
        <begin position="176"/>
        <end position="193"/>
    </location>
</feature>
<dbReference type="SUPFAM" id="SSF48317">
    <property type="entry name" value="Acid phosphatase/Vanadium-dependent haloperoxidase"/>
    <property type="match status" value="1"/>
</dbReference>
<gene>
    <name evidence="2" type="ORF">Afil01_33360</name>
</gene>
<keyword evidence="3" id="KW-1185">Reference proteome</keyword>
<feature type="transmembrane region" description="Helical" evidence="1">
    <location>
        <begin position="36"/>
        <end position="59"/>
    </location>
</feature>
<dbReference type="AlphaFoldDB" id="A0A9W6W9E5"/>
<comment type="caution">
    <text evidence="2">The sequence shown here is derived from an EMBL/GenBank/DDBJ whole genome shotgun (WGS) entry which is preliminary data.</text>
</comment>
<evidence type="ECO:0000313" key="3">
    <source>
        <dbReference type="Proteomes" id="UP001165079"/>
    </source>
</evidence>
<feature type="transmembrane region" description="Helical" evidence="1">
    <location>
        <begin position="7"/>
        <end position="30"/>
    </location>
</feature>
<keyword evidence="1" id="KW-0472">Membrane</keyword>
<dbReference type="Proteomes" id="UP001165079">
    <property type="component" value="Unassembled WGS sequence"/>
</dbReference>
<organism evidence="2 3">
    <name type="scientific">Actinorhabdospora filicis</name>
    <dbReference type="NCBI Taxonomy" id="1785913"/>
    <lineage>
        <taxon>Bacteria</taxon>
        <taxon>Bacillati</taxon>
        <taxon>Actinomycetota</taxon>
        <taxon>Actinomycetes</taxon>
        <taxon>Micromonosporales</taxon>
        <taxon>Micromonosporaceae</taxon>
        <taxon>Actinorhabdospora</taxon>
    </lineage>
</organism>
<feature type="transmembrane region" description="Helical" evidence="1">
    <location>
        <begin position="80"/>
        <end position="100"/>
    </location>
</feature>
<evidence type="ECO:0000256" key="1">
    <source>
        <dbReference type="SAM" id="Phobius"/>
    </source>
</evidence>
<dbReference type="Gene3D" id="1.20.144.10">
    <property type="entry name" value="Phosphatidic acid phosphatase type 2/haloperoxidase"/>
    <property type="match status" value="1"/>
</dbReference>
<dbReference type="RefSeq" id="WP_285663681.1">
    <property type="nucleotide sequence ID" value="NZ_BSTX01000002.1"/>
</dbReference>
<keyword evidence="1" id="KW-1133">Transmembrane helix</keyword>
<evidence type="ECO:0008006" key="4">
    <source>
        <dbReference type="Google" id="ProtNLM"/>
    </source>
</evidence>
<dbReference type="InterPro" id="IPR036938">
    <property type="entry name" value="PAP2/HPO_sf"/>
</dbReference>
<reference evidence="2" key="1">
    <citation type="submission" date="2023-03" db="EMBL/GenBank/DDBJ databases">
        <title>Actinorhabdospora filicis NBRC 111898.</title>
        <authorList>
            <person name="Ichikawa N."/>
            <person name="Sato H."/>
            <person name="Tonouchi N."/>
        </authorList>
    </citation>
    <scope>NUCLEOTIDE SEQUENCE</scope>
    <source>
        <strain evidence="2">NBRC 111898</strain>
    </source>
</reference>
<sequence length="195" mass="19958">MASPPIAARVITEVCAPWVWCLGVPFAVALHSVPGFWTGVGWAALIAFAAAGVPMAIVVRGVRRGTIRSGHHIGDRTERYVPMIAAVVVAGALCAVLALGGAPPPMVAVTVAMLVSAVVCLAITARWKVSVHAAVAAGSAAILTAFYGIVTGPLWLVAVAVCWSRVRLGAHTPRQVLIGALLGAIGGLYPLAARF</sequence>
<name>A0A9W6W9E5_9ACTN</name>
<evidence type="ECO:0000313" key="2">
    <source>
        <dbReference type="EMBL" id="GLZ78529.1"/>
    </source>
</evidence>
<proteinExistence type="predicted"/>